<evidence type="ECO:0000256" key="6">
    <source>
        <dbReference type="ARBA" id="ARBA00022692"/>
    </source>
</evidence>
<evidence type="ECO:0000256" key="8">
    <source>
        <dbReference type="ARBA" id="ARBA00022982"/>
    </source>
</evidence>
<evidence type="ECO:0000256" key="1">
    <source>
        <dbReference type="ARBA" id="ARBA00003195"/>
    </source>
</evidence>
<keyword evidence="14" id="KW-1185">Reference proteome</keyword>
<evidence type="ECO:0000256" key="12">
    <source>
        <dbReference type="SAM" id="Phobius"/>
    </source>
</evidence>
<dbReference type="Proteomes" id="UP000478008">
    <property type="component" value="Unassembled WGS sequence"/>
</dbReference>
<keyword evidence="8" id="KW-0249">Electron transport</keyword>
<dbReference type="EMBL" id="CABFWN010000005">
    <property type="protein sequence ID" value="VUG19603.1"/>
    <property type="molecule type" value="Genomic_DNA"/>
</dbReference>
<evidence type="ECO:0000256" key="7">
    <source>
        <dbReference type="ARBA" id="ARBA00022792"/>
    </source>
</evidence>
<keyword evidence="6 12" id="KW-0812">Transmembrane</keyword>
<evidence type="ECO:0000256" key="10">
    <source>
        <dbReference type="ARBA" id="ARBA00023128"/>
    </source>
</evidence>
<gene>
    <name evidence="13" type="ORF">DEBR0S5_07008G</name>
</gene>
<keyword evidence="7" id="KW-0999">Mitochondrion inner membrane</keyword>
<comment type="function">
    <text evidence="1">Accessory subunit of the mitochondrial membrane respiratory chain NADH dehydrogenase (Complex I), that is believed not to be involved in catalysis. Complex I functions in the transfer of electrons from NADH to the respiratory chain. The immediate electron acceptor for the enzyme is believed to be ubiquinone.</text>
</comment>
<organism evidence="13 14">
    <name type="scientific">Dekkera bruxellensis</name>
    <name type="common">Brettanomyces custersii</name>
    <dbReference type="NCBI Taxonomy" id="5007"/>
    <lineage>
        <taxon>Eukaryota</taxon>
        <taxon>Fungi</taxon>
        <taxon>Dikarya</taxon>
        <taxon>Ascomycota</taxon>
        <taxon>Saccharomycotina</taxon>
        <taxon>Pichiomycetes</taxon>
        <taxon>Pichiales</taxon>
        <taxon>Pichiaceae</taxon>
        <taxon>Brettanomyces</taxon>
    </lineage>
</organism>
<proteinExistence type="inferred from homology"/>
<comment type="similarity">
    <text evidence="3">Belongs to the complex I NDUFB3 subunit family.</text>
</comment>
<reference evidence="13 14" key="1">
    <citation type="submission" date="2019-07" db="EMBL/GenBank/DDBJ databases">
        <authorList>
            <person name="Friedrich A."/>
            <person name="Schacherer J."/>
        </authorList>
    </citation>
    <scope>NUCLEOTIDE SEQUENCE [LARGE SCALE GENOMIC DNA]</scope>
</reference>
<sequence length="67" mass="7480">MAQSHPQPHLEEPWKARDAWRYQGVFAKGQRLKGALPGLAIGFTAFLAVSIYEDYIAPKVAKKPAKE</sequence>
<dbReference type="InterPro" id="IPR012576">
    <property type="entry name" value="NDUFB3"/>
</dbReference>
<evidence type="ECO:0000313" key="13">
    <source>
        <dbReference type="EMBL" id="VUG19603.1"/>
    </source>
</evidence>
<keyword evidence="4" id="KW-0813">Transport</keyword>
<name>A0A7D9H1N1_DEKBR</name>
<evidence type="ECO:0000256" key="9">
    <source>
        <dbReference type="ARBA" id="ARBA00022989"/>
    </source>
</evidence>
<keyword evidence="5" id="KW-0679">Respiratory chain</keyword>
<dbReference type="GO" id="GO:0005743">
    <property type="term" value="C:mitochondrial inner membrane"/>
    <property type="evidence" value="ECO:0007669"/>
    <property type="project" value="UniProtKB-SubCell"/>
</dbReference>
<dbReference type="GO" id="GO:0022900">
    <property type="term" value="P:electron transport chain"/>
    <property type="evidence" value="ECO:0007669"/>
    <property type="project" value="InterPro"/>
</dbReference>
<protein>
    <submittedName>
        <fullName evidence="13">DEBR0S5_07008g1_1</fullName>
    </submittedName>
</protein>
<dbReference type="Pfam" id="PF08122">
    <property type="entry name" value="NDUF_B12"/>
    <property type="match status" value="1"/>
</dbReference>
<keyword evidence="9 12" id="KW-1133">Transmembrane helix</keyword>
<evidence type="ECO:0000256" key="5">
    <source>
        <dbReference type="ARBA" id="ARBA00022660"/>
    </source>
</evidence>
<keyword evidence="11 12" id="KW-0472">Membrane</keyword>
<accession>A0A7D9H1N1</accession>
<feature type="transmembrane region" description="Helical" evidence="12">
    <location>
        <begin position="34"/>
        <end position="52"/>
    </location>
</feature>
<evidence type="ECO:0000256" key="2">
    <source>
        <dbReference type="ARBA" id="ARBA00004298"/>
    </source>
</evidence>
<comment type="subcellular location">
    <subcellularLocation>
        <location evidence="2">Mitochondrion inner membrane</location>
        <topology evidence="2">Single-pass membrane protein</topology>
        <orientation evidence="2">Matrix side</orientation>
    </subcellularLocation>
</comment>
<evidence type="ECO:0000256" key="3">
    <source>
        <dbReference type="ARBA" id="ARBA00005667"/>
    </source>
</evidence>
<evidence type="ECO:0000256" key="4">
    <source>
        <dbReference type="ARBA" id="ARBA00022448"/>
    </source>
</evidence>
<evidence type="ECO:0000256" key="11">
    <source>
        <dbReference type="ARBA" id="ARBA00023136"/>
    </source>
</evidence>
<evidence type="ECO:0000313" key="14">
    <source>
        <dbReference type="Proteomes" id="UP000478008"/>
    </source>
</evidence>
<dbReference type="AlphaFoldDB" id="A0A7D9H1N1"/>
<keyword evidence="10" id="KW-0496">Mitochondrion</keyword>